<dbReference type="InterPro" id="IPR050327">
    <property type="entry name" value="Proton-linked_MCT"/>
</dbReference>
<dbReference type="PANTHER" id="PTHR11360:SF284">
    <property type="entry name" value="EG:103B4.3 PROTEIN-RELATED"/>
    <property type="match status" value="1"/>
</dbReference>
<feature type="transmembrane region" description="Helical" evidence="4">
    <location>
        <begin position="229"/>
        <end position="248"/>
    </location>
</feature>
<protein>
    <submittedName>
        <fullName evidence="5">Riboflavin transporter MCH5</fullName>
    </submittedName>
</protein>
<feature type="transmembrane region" description="Helical" evidence="4">
    <location>
        <begin position="142"/>
        <end position="160"/>
    </location>
</feature>
<keyword evidence="4" id="KW-0812">Transmembrane</keyword>
<feature type="transmembrane region" description="Helical" evidence="4">
    <location>
        <begin position="392"/>
        <end position="415"/>
    </location>
</feature>
<dbReference type="OrthoDB" id="6499973at2759"/>
<feature type="transmembrane region" description="Helical" evidence="4">
    <location>
        <begin position="301"/>
        <end position="321"/>
    </location>
</feature>
<keyword evidence="4" id="KW-1133">Transmembrane helix</keyword>
<dbReference type="PANTHER" id="PTHR11360">
    <property type="entry name" value="MONOCARBOXYLATE TRANSPORTER"/>
    <property type="match status" value="1"/>
</dbReference>
<keyword evidence="4" id="KW-0472">Membrane</keyword>
<feature type="transmembrane region" description="Helical" evidence="4">
    <location>
        <begin position="462"/>
        <end position="484"/>
    </location>
</feature>
<feature type="transmembrane region" description="Helical" evidence="4">
    <location>
        <begin position="341"/>
        <end position="360"/>
    </location>
</feature>
<name>A0A1R0H1C4_9FUNG</name>
<gene>
    <name evidence="5" type="ORF">AYI68_g2935</name>
</gene>
<dbReference type="InterPro" id="IPR011701">
    <property type="entry name" value="MFS"/>
</dbReference>
<dbReference type="SUPFAM" id="SSF103473">
    <property type="entry name" value="MFS general substrate transporter"/>
    <property type="match status" value="1"/>
</dbReference>
<dbReference type="InterPro" id="IPR036259">
    <property type="entry name" value="MFS_trans_sf"/>
</dbReference>
<dbReference type="GO" id="GO:0016020">
    <property type="term" value="C:membrane"/>
    <property type="evidence" value="ECO:0007669"/>
    <property type="project" value="UniProtKB-SubCell"/>
</dbReference>
<sequence length="492" mass="53291">MASMKSNSSVSDNSQDDFNSRPPSEHMIVSTTSTIHNVRVELSDINSNVPLSALSLENGEKLGSDQLVFSPVSAVSDIKGKQENDQENNSSNIPPPDKGYAWVIVVACFLNLMFAFGIFNAFGVFQTYYLTTMFVNESASKVAWISTICGTVTFVGGLAAGPIVRRLGLKHTSMLGTIICFAGLLLASFSDQIWQLILTQGLVFGFGSSIIINISLTVPALWFDKERSLAYGLIASGGGFGALVLIPIVNKVISASSVHWAFRVLSFIYLVVTGACSFLLKPRIGYTPSDVIIDFKLLRNPVTIALCIVGFFMQIGYNVPALYFPSELVKIGISRTKATDYIMVFCTCTALSRGISGYAAKHIKPATIMFVCHIITGIIMMAMWYTSSNFGVLMAFYVILGFVCIPYLTLGSAVASSYFKPEDVSQVNALCYLAMGFSAIISLPSVGAIFQNVGHRTDYSSIIIIGSVSYFLSGLACIYLRYALKDKPVNPA</sequence>
<evidence type="ECO:0000313" key="6">
    <source>
        <dbReference type="Proteomes" id="UP000187455"/>
    </source>
</evidence>
<feature type="compositionally biased region" description="Low complexity" evidence="3">
    <location>
        <begin position="1"/>
        <end position="17"/>
    </location>
</feature>
<dbReference type="Pfam" id="PF07690">
    <property type="entry name" value="MFS_1"/>
    <property type="match status" value="1"/>
</dbReference>
<evidence type="ECO:0000256" key="3">
    <source>
        <dbReference type="SAM" id="MobiDB-lite"/>
    </source>
</evidence>
<dbReference type="Proteomes" id="UP000187455">
    <property type="component" value="Unassembled WGS sequence"/>
</dbReference>
<evidence type="ECO:0000256" key="4">
    <source>
        <dbReference type="SAM" id="Phobius"/>
    </source>
</evidence>
<feature type="region of interest" description="Disordered" evidence="3">
    <location>
        <begin position="1"/>
        <end position="25"/>
    </location>
</feature>
<feature type="transmembrane region" description="Helical" evidence="4">
    <location>
        <begin position="427"/>
        <end position="450"/>
    </location>
</feature>
<comment type="subcellular location">
    <subcellularLocation>
        <location evidence="1">Membrane</location>
        <topology evidence="1">Multi-pass membrane protein</topology>
    </subcellularLocation>
</comment>
<dbReference type="GO" id="GO:0022857">
    <property type="term" value="F:transmembrane transporter activity"/>
    <property type="evidence" value="ECO:0007669"/>
    <property type="project" value="InterPro"/>
</dbReference>
<reference evidence="5 6" key="1">
    <citation type="journal article" date="2016" name="Mol. Biol. Evol.">
        <title>Genome-Wide Survey of Gut Fungi (Harpellales) Reveals the First Horizontally Transferred Ubiquitin Gene from a Mosquito Host.</title>
        <authorList>
            <person name="Wang Y."/>
            <person name="White M.M."/>
            <person name="Kvist S."/>
            <person name="Moncalvo J.M."/>
        </authorList>
    </citation>
    <scope>NUCLEOTIDE SEQUENCE [LARGE SCALE GENOMIC DNA]</scope>
    <source>
        <strain evidence="5 6">ALG-7-W6</strain>
    </source>
</reference>
<feature type="transmembrane region" description="Helical" evidence="4">
    <location>
        <begin position="260"/>
        <end position="280"/>
    </location>
</feature>
<feature type="transmembrane region" description="Helical" evidence="4">
    <location>
        <begin position="100"/>
        <end position="122"/>
    </location>
</feature>
<comment type="similarity">
    <text evidence="2">Belongs to the major facilitator superfamily. Monocarboxylate porter (TC 2.A.1.13) family.</text>
</comment>
<evidence type="ECO:0000256" key="2">
    <source>
        <dbReference type="ARBA" id="ARBA00006727"/>
    </source>
</evidence>
<feature type="transmembrane region" description="Helical" evidence="4">
    <location>
        <begin position="172"/>
        <end position="190"/>
    </location>
</feature>
<accession>A0A1R0H1C4</accession>
<dbReference type="AlphaFoldDB" id="A0A1R0H1C4"/>
<dbReference type="Gene3D" id="1.20.1250.20">
    <property type="entry name" value="MFS general substrate transporter like domains"/>
    <property type="match status" value="2"/>
</dbReference>
<comment type="caution">
    <text evidence="5">The sequence shown here is derived from an EMBL/GenBank/DDBJ whole genome shotgun (WGS) entry which is preliminary data.</text>
</comment>
<keyword evidence="6" id="KW-1185">Reference proteome</keyword>
<feature type="transmembrane region" description="Helical" evidence="4">
    <location>
        <begin position="367"/>
        <end position="386"/>
    </location>
</feature>
<dbReference type="EMBL" id="LSSL01001165">
    <property type="protein sequence ID" value="OLY82937.1"/>
    <property type="molecule type" value="Genomic_DNA"/>
</dbReference>
<evidence type="ECO:0000313" key="5">
    <source>
        <dbReference type="EMBL" id="OLY82937.1"/>
    </source>
</evidence>
<organism evidence="5 6">
    <name type="scientific">Smittium mucronatum</name>
    <dbReference type="NCBI Taxonomy" id="133383"/>
    <lineage>
        <taxon>Eukaryota</taxon>
        <taxon>Fungi</taxon>
        <taxon>Fungi incertae sedis</taxon>
        <taxon>Zoopagomycota</taxon>
        <taxon>Kickxellomycotina</taxon>
        <taxon>Harpellomycetes</taxon>
        <taxon>Harpellales</taxon>
        <taxon>Legeriomycetaceae</taxon>
        <taxon>Smittium</taxon>
    </lineage>
</organism>
<feature type="transmembrane region" description="Helical" evidence="4">
    <location>
        <begin position="202"/>
        <end position="222"/>
    </location>
</feature>
<proteinExistence type="inferred from homology"/>
<evidence type="ECO:0000256" key="1">
    <source>
        <dbReference type="ARBA" id="ARBA00004141"/>
    </source>
</evidence>